<dbReference type="Proteomes" id="UP000824087">
    <property type="component" value="Unassembled WGS sequence"/>
</dbReference>
<evidence type="ECO:0000313" key="1">
    <source>
        <dbReference type="EMBL" id="HIU22770.1"/>
    </source>
</evidence>
<name>A0A9D1HWY7_9BACT</name>
<sequence>MARHTKEEIDYAYDQANIENILQYFCYANPIQYRIEEDPLLLSVDFVMELMDLILSYSENKNISKSIRNNLIGLINYMGRIAPHYETIAQPGLLEELKHVLRQSSEENKESSEYMLFCDTREDMVSKEEYKIHKEQYREELYAFLLDETYFFDHCCIPDLDVNNLISLARRPDVLSMVYRFIDKHKILIEAPLCHDRLQLLLFVRDAMEQATTSLEFRFTEQSGHETRVQVDHELFSHLYHYHEASELKELKHNLESYHKGEVPIRRKLDLN</sequence>
<organism evidence="1 2">
    <name type="scientific">Candidatus Fimihabitans intestinipullorum</name>
    <dbReference type="NCBI Taxonomy" id="2840820"/>
    <lineage>
        <taxon>Bacteria</taxon>
        <taxon>Bacillati</taxon>
        <taxon>Mycoplasmatota</taxon>
        <taxon>Mycoplasmatota incertae sedis</taxon>
        <taxon>Candidatus Fimihabitans</taxon>
    </lineage>
</organism>
<proteinExistence type="predicted"/>
<evidence type="ECO:0000313" key="2">
    <source>
        <dbReference type="Proteomes" id="UP000824087"/>
    </source>
</evidence>
<reference evidence="1" key="1">
    <citation type="submission" date="2020-10" db="EMBL/GenBank/DDBJ databases">
        <authorList>
            <person name="Gilroy R."/>
        </authorList>
    </citation>
    <scope>NUCLEOTIDE SEQUENCE</scope>
    <source>
        <strain evidence="1">CHK197-8231</strain>
    </source>
</reference>
<dbReference type="EMBL" id="DVML01000025">
    <property type="protein sequence ID" value="HIU22770.1"/>
    <property type="molecule type" value="Genomic_DNA"/>
</dbReference>
<comment type="caution">
    <text evidence="1">The sequence shown here is derived from an EMBL/GenBank/DDBJ whole genome shotgun (WGS) entry which is preliminary data.</text>
</comment>
<dbReference type="AlphaFoldDB" id="A0A9D1HWY7"/>
<protein>
    <submittedName>
        <fullName evidence="1">Uncharacterized protein</fullName>
    </submittedName>
</protein>
<gene>
    <name evidence="1" type="ORF">IAD49_04245</name>
</gene>
<reference evidence="1" key="2">
    <citation type="journal article" date="2021" name="PeerJ">
        <title>Extensive microbial diversity within the chicken gut microbiome revealed by metagenomics and culture.</title>
        <authorList>
            <person name="Gilroy R."/>
            <person name="Ravi A."/>
            <person name="Getino M."/>
            <person name="Pursley I."/>
            <person name="Horton D.L."/>
            <person name="Alikhan N.F."/>
            <person name="Baker D."/>
            <person name="Gharbi K."/>
            <person name="Hall N."/>
            <person name="Watson M."/>
            <person name="Adriaenssens E.M."/>
            <person name="Foster-Nyarko E."/>
            <person name="Jarju S."/>
            <person name="Secka A."/>
            <person name="Antonio M."/>
            <person name="Oren A."/>
            <person name="Chaudhuri R.R."/>
            <person name="La Ragione R."/>
            <person name="Hildebrand F."/>
            <person name="Pallen M.J."/>
        </authorList>
    </citation>
    <scope>NUCLEOTIDE SEQUENCE</scope>
    <source>
        <strain evidence="1">CHK197-8231</strain>
    </source>
</reference>
<accession>A0A9D1HWY7</accession>